<dbReference type="OrthoDB" id="7860307at2"/>
<dbReference type="SUPFAM" id="SSF55961">
    <property type="entry name" value="Bet v1-like"/>
    <property type="match status" value="1"/>
</dbReference>
<dbReference type="EMBL" id="FNPR01000003">
    <property type="protein sequence ID" value="SDY69396.1"/>
    <property type="molecule type" value="Genomic_DNA"/>
</dbReference>
<sequence length="156" mass="17204">MQFSAKQDIEAPIDHVFSAVTDFDGFTRQALRRGADVSRLDSLAGPCAGMAWEVSFDFRGKRRKMGIELLDVQAPSELRAKSRTSGLDGLLSVELVALSKHRTRVGIELVLAPTTLSARLLVQSLKLARGSLSKRLLKRLDSFAQATEESFRRVST</sequence>
<dbReference type="Gene3D" id="3.30.530.20">
    <property type="match status" value="1"/>
</dbReference>
<dbReference type="AlphaFoldDB" id="A0A1H3LYJ1"/>
<organism evidence="1 2">
    <name type="scientific">Lentibacter algarum</name>
    <dbReference type="NCBI Taxonomy" id="576131"/>
    <lineage>
        <taxon>Bacteria</taxon>
        <taxon>Pseudomonadati</taxon>
        <taxon>Pseudomonadota</taxon>
        <taxon>Alphaproteobacteria</taxon>
        <taxon>Rhodobacterales</taxon>
        <taxon>Roseobacteraceae</taxon>
        <taxon>Lentibacter</taxon>
    </lineage>
</organism>
<dbReference type="CDD" id="cd07812">
    <property type="entry name" value="SRPBCC"/>
    <property type="match status" value="1"/>
</dbReference>
<accession>A0A1H3LYJ1</accession>
<evidence type="ECO:0000313" key="2">
    <source>
        <dbReference type="Proteomes" id="UP000199026"/>
    </source>
</evidence>
<dbReference type="STRING" id="576131.SAMN05444486_103254"/>
<dbReference type="RefSeq" id="WP_089892355.1">
    <property type="nucleotide sequence ID" value="NZ_CALLJM010000020.1"/>
</dbReference>
<evidence type="ECO:0000313" key="1">
    <source>
        <dbReference type="EMBL" id="SDY69396.1"/>
    </source>
</evidence>
<gene>
    <name evidence="1" type="ORF">SAMN05444486_103254</name>
</gene>
<evidence type="ECO:0008006" key="3">
    <source>
        <dbReference type="Google" id="ProtNLM"/>
    </source>
</evidence>
<keyword evidence="2" id="KW-1185">Reference proteome</keyword>
<reference evidence="1 2" key="1">
    <citation type="submission" date="2016-10" db="EMBL/GenBank/DDBJ databases">
        <authorList>
            <person name="de Groot N.N."/>
        </authorList>
    </citation>
    <scope>NUCLEOTIDE SEQUENCE [LARGE SCALE GENOMIC DNA]</scope>
    <source>
        <strain evidence="1 2">DSM 24677</strain>
    </source>
</reference>
<proteinExistence type="predicted"/>
<dbReference type="GeneID" id="78125205"/>
<name>A0A1H3LYJ1_9RHOB</name>
<dbReference type="Proteomes" id="UP000199026">
    <property type="component" value="Unassembled WGS sequence"/>
</dbReference>
<protein>
    <recommendedName>
        <fullName evidence="3">Polyketide cyclase / dehydrase and lipid transport</fullName>
    </recommendedName>
</protein>
<dbReference type="InterPro" id="IPR023393">
    <property type="entry name" value="START-like_dom_sf"/>
</dbReference>